<proteinExistence type="predicted"/>
<dbReference type="Proteomes" id="UP001497525">
    <property type="component" value="Unassembled WGS sequence"/>
</dbReference>
<dbReference type="PANTHER" id="PTHR10933:SF9">
    <property type="entry name" value="IMMUNOGLOBULIN-BINDING PROTEIN 1"/>
    <property type="match status" value="1"/>
</dbReference>
<dbReference type="Pfam" id="PF04177">
    <property type="entry name" value="TAP42"/>
    <property type="match status" value="1"/>
</dbReference>
<evidence type="ECO:0008006" key="4">
    <source>
        <dbReference type="Google" id="ProtNLM"/>
    </source>
</evidence>
<feature type="region of interest" description="Disordered" evidence="1">
    <location>
        <begin position="253"/>
        <end position="324"/>
    </location>
</feature>
<dbReference type="Gene3D" id="1.25.40.540">
    <property type="entry name" value="TAP42-like family"/>
    <property type="match status" value="1"/>
</dbReference>
<name>A0AAV2TR74_CALDB</name>
<evidence type="ECO:0000313" key="2">
    <source>
        <dbReference type="EMBL" id="CAL5138843.1"/>
    </source>
</evidence>
<accession>A0AAV2TR74</accession>
<reference evidence="2" key="1">
    <citation type="submission" date="2024-06" db="EMBL/GenBank/DDBJ databases">
        <authorList>
            <person name="Liu X."/>
            <person name="Lenzi L."/>
            <person name="Haldenby T S."/>
            <person name="Uol C."/>
        </authorList>
    </citation>
    <scope>NUCLEOTIDE SEQUENCE</scope>
</reference>
<feature type="compositionally biased region" description="Basic and acidic residues" evidence="1">
    <location>
        <begin position="272"/>
        <end position="314"/>
    </location>
</feature>
<organism evidence="2 3">
    <name type="scientific">Calicophoron daubneyi</name>
    <name type="common">Rumen fluke</name>
    <name type="synonym">Paramphistomum daubneyi</name>
    <dbReference type="NCBI Taxonomy" id="300641"/>
    <lineage>
        <taxon>Eukaryota</taxon>
        <taxon>Metazoa</taxon>
        <taxon>Spiralia</taxon>
        <taxon>Lophotrochozoa</taxon>
        <taxon>Platyhelminthes</taxon>
        <taxon>Trematoda</taxon>
        <taxon>Digenea</taxon>
        <taxon>Plagiorchiida</taxon>
        <taxon>Pronocephalata</taxon>
        <taxon>Paramphistomoidea</taxon>
        <taxon>Paramphistomidae</taxon>
        <taxon>Calicophoron</taxon>
    </lineage>
</organism>
<dbReference type="PANTHER" id="PTHR10933">
    <property type="entry name" value="IMMUNOGLOBULIN-BINDING PROTEIN 1"/>
    <property type="match status" value="1"/>
</dbReference>
<evidence type="ECO:0000256" key="1">
    <source>
        <dbReference type="SAM" id="MobiDB-lite"/>
    </source>
</evidence>
<gene>
    <name evidence="2" type="ORF">CDAUBV1_LOCUS13709</name>
</gene>
<dbReference type="GO" id="GO:0005829">
    <property type="term" value="C:cytosol"/>
    <property type="evidence" value="ECO:0007669"/>
    <property type="project" value="TreeGrafter"/>
</dbReference>
<dbReference type="GO" id="GO:0035303">
    <property type="term" value="P:regulation of dephosphorylation"/>
    <property type="evidence" value="ECO:0007669"/>
    <property type="project" value="TreeGrafter"/>
</dbReference>
<evidence type="ECO:0000313" key="3">
    <source>
        <dbReference type="Proteomes" id="UP001497525"/>
    </source>
</evidence>
<dbReference type="InterPro" id="IPR007304">
    <property type="entry name" value="TAP46-like"/>
</dbReference>
<sequence>MSDLPSLFSRALDEYTAVSNYSGSRACADFESQVSSASEACEKSVELINKLELFSKNEDIDDLSANEIKYMIVPALWGYFVSQKNTNRLDNIRVAITLYNEFNSLYASYFASESPPKDVNSTAAASREAKIRRYKEKRDLEDQLDKLATYINQPHVDEEVKREYSTKLVKRWKLIVEDELPILKKEEEILCLNPEEIKKQISEEKERPHVPVKPFILTRTALQAAVFGAGYPSLPTMTMDEFYEDQVKRGIFPAPKQQPLEQKSKPNVVRIDPSDSEKAAREEKAAKEDALEDAHDEEKLRKAREWDEFKDTHPRGSGNRMNRA</sequence>
<protein>
    <recommendedName>
        <fullName evidence="4">Immunoglobulin-binding protein 1</fullName>
    </recommendedName>
</protein>
<dbReference type="GO" id="GO:0009966">
    <property type="term" value="P:regulation of signal transduction"/>
    <property type="evidence" value="ECO:0007669"/>
    <property type="project" value="InterPro"/>
</dbReference>
<dbReference type="GO" id="GO:0051721">
    <property type="term" value="F:protein phosphatase 2A binding"/>
    <property type="evidence" value="ECO:0007669"/>
    <property type="project" value="TreeGrafter"/>
</dbReference>
<dbReference type="EMBL" id="CAXLJL010000534">
    <property type="protein sequence ID" value="CAL5138843.1"/>
    <property type="molecule type" value="Genomic_DNA"/>
</dbReference>
<dbReference type="AlphaFoldDB" id="A0AAV2TR74"/>
<dbReference type="InterPro" id="IPR038511">
    <property type="entry name" value="TAP42/TAP46-like_sf"/>
</dbReference>
<comment type="caution">
    <text evidence="2">The sequence shown here is derived from an EMBL/GenBank/DDBJ whole genome shotgun (WGS) entry which is preliminary data.</text>
</comment>